<name>A0A0L6UN28_9BASI</name>
<dbReference type="Proteomes" id="UP000037035">
    <property type="component" value="Unassembled WGS sequence"/>
</dbReference>
<dbReference type="AlphaFoldDB" id="A0A0L6UN28"/>
<dbReference type="VEuPathDB" id="FungiDB:VP01_4696g1"/>
<feature type="region of interest" description="Disordered" evidence="1">
    <location>
        <begin position="1"/>
        <end position="24"/>
    </location>
</feature>
<comment type="caution">
    <text evidence="2">The sequence shown here is derived from an EMBL/GenBank/DDBJ whole genome shotgun (WGS) entry which is preliminary data.</text>
</comment>
<dbReference type="OrthoDB" id="3246760at2759"/>
<feature type="compositionally biased region" description="Polar residues" evidence="1">
    <location>
        <begin position="10"/>
        <end position="21"/>
    </location>
</feature>
<proteinExistence type="predicted"/>
<organism evidence="2 3">
    <name type="scientific">Puccinia sorghi</name>
    <dbReference type="NCBI Taxonomy" id="27349"/>
    <lineage>
        <taxon>Eukaryota</taxon>
        <taxon>Fungi</taxon>
        <taxon>Dikarya</taxon>
        <taxon>Basidiomycota</taxon>
        <taxon>Pucciniomycotina</taxon>
        <taxon>Pucciniomycetes</taxon>
        <taxon>Pucciniales</taxon>
        <taxon>Pucciniaceae</taxon>
        <taxon>Puccinia</taxon>
    </lineage>
</organism>
<gene>
    <name evidence="2" type="ORF">VP01_4696g1</name>
</gene>
<dbReference type="EMBL" id="LAVV01009830">
    <property type="protein sequence ID" value="KNZ49924.1"/>
    <property type="molecule type" value="Genomic_DNA"/>
</dbReference>
<evidence type="ECO:0000256" key="1">
    <source>
        <dbReference type="SAM" id="MobiDB-lite"/>
    </source>
</evidence>
<feature type="non-terminal residue" evidence="2">
    <location>
        <position position="195"/>
    </location>
</feature>
<protein>
    <submittedName>
        <fullName evidence="2">Uncharacterized protein</fullName>
    </submittedName>
</protein>
<sequence length="195" mass="22654">MQVTKGRYHLNTSRSSKQQQLRPGRTFHFENTNMRNNTLQSDHHKIPSTIKFVCHPKPFLILLPKNFKYELAMFSQSSAHDQTRSHVLQPESSTRSAALRLKNLFQVGYGKINLYTTRVIKSIYNMPSPLESWKTQEEKKFTSYLAGYPGSFHNSYVLSNMQIAQKPEKLFVKISSFWKAQLIQVIGLFSQLIVR</sequence>
<evidence type="ECO:0000313" key="2">
    <source>
        <dbReference type="EMBL" id="KNZ49924.1"/>
    </source>
</evidence>
<accession>A0A0L6UN28</accession>
<keyword evidence="3" id="KW-1185">Reference proteome</keyword>
<evidence type="ECO:0000313" key="3">
    <source>
        <dbReference type="Proteomes" id="UP000037035"/>
    </source>
</evidence>
<reference evidence="2 3" key="1">
    <citation type="submission" date="2015-08" db="EMBL/GenBank/DDBJ databases">
        <title>Next Generation Sequencing and Analysis of the Genome of Puccinia sorghi L Schw, the Causal Agent of Maize Common Rust.</title>
        <authorList>
            <person name="Rochi L."/>
            <person name="Burguener G."/>
            <person name="Darino M."/>
            <person name="Turjanski A."/>
            <person name="Kreff E."/>
            <person name="Dieguez M.J."/>
            <person name="Sacco F."/>
        </authorList>
    </citation>
    <scope>NUCLEOTIDE SEQUENCE [LARGE SCALE GENOMIC DNA]</scope>
    <source>
        <strain evidence="2 3">RO10H11247</strain>
    </source>
</reference>